<dbReference type="PANTHER" id="PTHR11064">
    <property type="entry name" value="CCAAT-BINDING TRANSCRIPTION FACTOR-RELATED"/>
    <property type="match status" value="1"/>
</dbReference>
<gene>
    <name evidence="6" type="ORF">BUALT_Bualt03G0224500</name>
</gene>
<dbReference type="EMBL" id="WHWC01000003">
    <property type="protein sequence ID" value="KAG8387162.1"/>
    <property type="molecule type" value="Genomic_DNA"/>
</dbReference>
<proteinExistence type="inferred from homology"/>
<dbReference type="InterPro" id="IPR003958">
    <property type="entry name" value="CBFA_NFYB_domain"/>
</dbReference>
<keyword evidence="2" id="KW-0805">Transcription regulation</keyword>
<dbReference type="GO" id="GO:0046982">
    <property type="term" value="F:protein heterodimerization activity"/>
    <property type="evidence" value="ECO:0007669"/>
    <property type="project" value="InterPro"/>
</dbReference>
<evidence type="ECO:0000256" key="4">
    <source>
        <dbReference type="SAM" id="MobiDB-lite"/>
    </source>
</evidence>
<evidence type="ECO:0000313" key="6">
    <source>
        <dbReference type="EMBL" id="KAG8387162.1"/>
    </source>
</evidence>
<feature type="compositionally biased region" description="Polar residues" evidence="4">
    <location>
        <begin position="217"/>
        <end position="235"/>
    </location>
</feature>
<feature type="region of interest" description="Disordered" evidence="4">
    <location>
        <begin position="174"/>
        <end position="201"/>
    </location>
</feature>
<feature type="region of interest" description="Disordered" evidence="4">
    <location>
        <begin position="217"/>
        <end position="244"/>
    </location>
</feature>
<dbReference type="AlphaFoldDB" id="A0AAV6Y2G6"/>
<evidence type="ECO:0000256" key="2">
    <source>
        <dbReference type="ARBA" id="ARBA00023015"/>
    </source>
</evidence>
<evidence type="ECO:0000313" key="7">
    <source>
        <dbReference type="Proteomes" id="UP000826271"/>
    </source>
</evidence>
<evidence type="ECO:0000259" key="5">
    <source>
        <dbReference type="Pfam" id="PF00808"/>
    </source>
</evidence>
<dbReference type="GO" id="GO:0016602">
    <property type="term" value="C:CCAAT-binding factor complex"/>
    <property type="evidence" value="ECO:0007669"/>
    <property type="project" value="InterPro"/>
</dbReference>
<organism evidence="6 7">
    <name type="scientific">Buddleja alternifolia</name>
    <dbReference type="NCBI Taxonomy" id="168488"/>
    <lineage>
        <taxon>Eukaryota</taxon>
        <taxon>Viridiplantae</taxon>
        <taxon>Streptophyta</taxon>
        <taxon>Embryophyta</taxon>
        <taxon>Tracheophyta</taxon>
        <taxon>Spermatophyta</taxon>
        <taxon>Magnoliopsida</taxon>
        <taxon>eudicotyledons</taxon>
        <taxon>Gunneridae</taxon>
        <taxon>Pentapetalae</taxon>
        <taxon>asterids</taxon>
        <taxon>lamiids</taxon>
        <taxon>Lamiales</taxon>
        <taxon>Scrophulariaceae</taxon>
        <taxon>Buddlejeae</taxon>
        <taxon>Buddleja</taxon>
    </lineage>
</organism>
<dbReference type="GO" id="GO:0000978">
    <property type="term" value="F:RNA polymerase II cis-regulatory region sequence-specific DNA binding"/>
    <property type="evidence" value="ECO:0007669"/>
    <property type="project" value="TreeGrafter"/>
</dbReference>
<name>A0AAV6Y2G6_9LAMI</name>
<dbReference type="GO" id="GO:0001228">
    <property type="term" value="F:DNA-binding transcription activator activity, RNA polymerase II-specific"/>
    <property type="evidence" value="ECO:0007669"/>
    <property type="project" value="InterPro"/>
</dbReference>
<reference evidence="6" key="1">
    <citation type="submission" date="2019-10" db="EMBL/GenBank/DDBJ databases">
        <authorList>
            <person name="Zhang R."/>
            <person name="Pan Y."/>
            <person name="Wang J."/>
            <person name="Ma R."/>
            <person name="Yu S."/>
        </authorList>
    </citation>
    <scope>NUCLEOTIDE SEQUENCE</scope>
    <source>
        <strain evidence="6">LA-IB0</strain>
        <tissue evidence="6">Leaf</tissue>
    </source>
</reference>
<feature type="region of interest" description="Disordered" evidence="4">
    <location>
        <begin position="1"/>
        <end position="36"/>
    </location>
</feature>
<dbReference type="Proteomes" id="UP000826271">
    <property type="component" value="Unassembled WGS sequence"/>
</dbReference>
<evidence type="ECO:0000256" key="3">
    <source>
        <dbReference type="ARBA" id="ARBA00023163"/>
    </source>
</evidence>
<accession>A0AAV6Y2G6</accession>
<protein>
    <recommendedName>
        <fullName evidence="5">Transcription factor CBF/NF-Y/archaeal histone domain-containing protein</fullName>
    </recommendedName>
</protein>
<comment type="caution">
    <text evidence="6">The sequence shown here is derived from an EMBL/GenBank/DDBJ whole genome shotgun (WGS) entry which is preliminary data.</text>
</comment>
<dbReference type="SUPFAM" id="SSF47113">
    <property type="entry name" value="Histone-fold"/>
    <property type="match status" value="1"/>
</dbReference>
<feature type="compositionally biased region" description="Basic and acidic residues" evidence="4">
    <location>
        <begin position="7"/>
        <end position="18"/>
    </location>
</feature>
<comment type="similarity">
    <text evidence="1">Belongs to the NFYB/HAP3 subunit family.</text>
</comment>
<keyword evidence="7" id="KW-1185">Reference proteome</keyword>
<evidence type="ECO:0000256" key="1">
    <source>
        <dbReference type="ARBA" id="ARBA00009053"/>
    </source>
</evidence>
<dbReference type="InterPro" id="IPR009072">
    <property type="entry name" value="Histone-fold"/>
</dbReference>
<feature type="domain" description="Transcription factor CBF/NF-Y/archaeal histone" evidence="5">
    <location>
        <begin position="128"/>
        <end position="173"/>
    </location>
</feature>
<dbReference type="Pfam" id="PF00808">
    <property type="entry name" value="CBFD_NFYB_HMF"/>
    <property type="match status" value="1"/>
</dbReference>
<keyword evidence="3" id="KW-0804">Transcription</keyword>
<sequence length="244" mass="26882">MTFMAGGKEDLTDKERRGNQGGKVGPNVKPSYDKNVSKVWKKTEEKNLGSRFNVLVNEETELDQGVGESSTQEEIDPMAETGFSNPVKLAFPAISTKKTIQELHFHDNANNLNDLPQQSFKRDTDQYMPLAKVTRIMCSILQAHAKIADDAKEIMQECVSEFISFITSEANQRRSASSVHQPEAHVAQPPPSTMGHSSSLPGAPIVGSSNYFGLPQINDNYMGNQGSGEDSSGNLQFDPFRPFK</sequence>
<dbReference type="Gene3D" id="1.10.20.10">
    <property type="entry name" value="Histone, subunit A"/>
    <property type="match status" value="1"/>
</dbReference>
<dbReference type="InterPro" id="IPR027113">
    <property type="entry name" value="Transc_fact_NFYB/HAP3"/>
</dbReference>
<dbReference type="PANTHER" id="PTHR11064:SF115">
    <property type="entry name" value="NUCLEAR TRANSCRIPTION FACTOR Y SUBUNIT B-9"/>
    <property type="match status" value="1"/>
</dbReference>